<dbReference type="EMBL" id="KZ668769">
    <property type="protein sequence ID" value="PPR86992.1"/>
    <property type="molecule type" value="Genomic_DNA"/>
</dbReference>
<dbReference type="Proteomes" id="UP000239757">
    <property type="component" value="Unassembled WGS sequence"/>
</dbReference>
<gene>
    <name evidence="1" type="ORF">GOBAR_AA33697</name>
</gene>
<organism evidence="1 2">
    <name type="scientific">Gossypium barbadense</name>
    <name type="common">Sea Island cotton</name>
    <name type="synonym">Hibiscus barbadensis</name>
    <dbReference type="NCBI Taxonomy" id="3634"/>
    <lineage>
        <taxon>Eukaryota</taxon>
        <taxon>Viridiplantae</taxon>
        <taxon>Streptophyta</taxon>
        <taxon>Embryophyta</taxon>
        <taxon>Tracheophyta</taxon>
        <taxon>Spermatophyta</taxon>
        <taxon>Magnoliopsida</taxon>
        <taxon>eudicotyledons</taxon>
        <taxon>Gunneridae</taxon>
        <taxon>Pentapetalae</taxon>
        <taxon>rosids</taxon>
        <taxon>malvids</taxon>
        <taxon>Malvales</taxon>
        <taxon>Malvaceae</taxon>
        <taxon>Malvoideae</taxon>
        <taxon>Gossypium</taxon>
    </lineage>
</organism>
<accession>A0A2P5W7D3</accession>
<evidence type="ECO:0000313" key="2">
    <source>
        <dbReference type="Proteomes" id="UP000239757"/>
    </source>
</evidence>
<reference evidence="1 2" key="1">
    <citation type="submission" date="2015-01" db="EMBL/GenBank/DDBJ databases">
        <title>Genome of allotetraploid Gossypium barbadense reveals genomic plasticity and fiber elongation in cotton evolution.</title>
        <authorList>
            <person name="Chen X."/>
            <person name="Liu X."/>
            <person name="Zhao B."/>
            <person name="Zheng H."/>
            <person name="Hu Y."/>
            <person name="Lu G."/>
            <person name="Yang C."/>
            <person name="Chen J."/>
            <person name="Shan C."/>
            <person name="Zhang L."/>
            <person name="Zhou Y."/>
            <person name="Wang L."/>
            <person name="Guo W."/>
            <person name="Bai Y."/>
            <person name="Ruan J."/>
            <person name="Shangguan X."/>
            <person name="Mao Y."/>
            <person name="Jiang J."/>
            <person name="Zhu Y."/>
            <person name="Lei J."/>
            <person name="Kang H."/>
            <person name="Chen S."/>
            <person name="He X."/>
            <person name="Wang R."/>
            <person name="Wang Y."/>
            <person name="Chen J."/>
            <person name="Wang L."/>
            <person name="Yu S."/>
            <person name="Wang B."/>
            <person name="Wei J."/>
            <person name="Song S."/>
            <person name="Lu X."/>
            <person name="Gao Z."/>
            <person name="Gu W."/>
            <person name="Deng X."/>
            <person name="Ma D."/>
            <person name="Wang S."/>
            <person name="Liang W."/>
            <person name="Fang L."/>
            <person name="Cai C."/>
            <person name="Zhu X."/>
            <person name="Zhou B."/>
            <person name="Zhang Y."/>
            <person name="Chen Z."/>
            <person name="Xu S."/>
            <person name="Zhu R."/>
            <person name="Wang S."/>
            <person name="Zhang T."/>
            <person name="Zhao G."/>
        </authorList>
    </citation>
    <scope>NUCLEOTIDE SEQUENCE [LARGE SCALE GENOMIC DNA]</scope>
    <source>
        <strain evidence="2">cv. Xinhai21</strain>
        <tissue evidence="1">Leaf</tissue>
    </source>
</reference>
<sequence>MYVCMKFVLSLQDHSYKQKVKDIAEIALFPELGLPNEVGHTGGAGRVVIVRDLDLFSYCESVLAPVSGQVSCRICAIL</sequence>
<proteinExistence type="predicted"/>
<evidence type="ECO:0000313" key="1">
    <source>
        <dbReference type="EMBL" id="PPR86992.1"/>
    </source>
</evidence>
<dbReference type="OrthoDB" id="4966at2759"/>
<dbReference type="AlphaFoldDB" id="A0A2P5W7D3"/>
<name>A0A2P5W7D3_GOSBA</name>
<protein>
    <submittedName>
        <fullName evidence="1">Uncharacterized protein</fullName>
    </submittedName>
</protein>